<sequence>MRRAVTGYHQDDASDWIAELSCGHGQHVRHNPPFFLRPWVLTPEGRASMLGTELDCVRCDRLEMPDGLVAYKRTAEFDEGTIPGGLRKNHATKPGVWGVIHVVSGRLRYRIDGLGGREMLLDTGSPGTVVPEVLHHVDPDGPVRFFVEFHRKAG</sequence>
<dbReference type="EMBL" id="JEMA01000848">
    <property type="protein sequence ID" value="KYF65231.1"/>
    <property type="molecule type" value="Genomic_DNA"/>
</dbReference>
<proteinExistence type="predicted"/>
<comment type="caution">
    <text evidence="2">The sequence shown here is derived from an EMBL/GenBank/DDBJ whole genome shotgun (WGS) entry which is preliminary data.</text>
</comment>
<organism evidence="2 3">
    <name type="scientific">Sorangium cellulosum</name>
    <name type="common">Polyangium cellulosum</name>
    <dbReference type="NCBI Taxonomy" id="56"/>
    <lineage>
        <taxon>Bacteria</taxon>
        <taxon>Pseudomonadati</taxon>
        <taxon>Myxococcota</taxon>
        <taxon>Polyangia</taxon>
        <taxon>Polyangiales</taxon>
        <taxon>Polyangiaceae</taxon>
        <taxon>Sorangium</taxon>
    </lineage>
</organism>
<gene>
    <name evidence="2" type="ORF">BE15_25950</name>
</gene>
<dbReference type="InterPro" id="IPR021948">
    <property type="entry name" value="DUF3565"/>
</dbReference>
<evidence type="ECO:0000313" key="3">
    <source>
        <dbReference type="Proteomes" id="UP000075260"/>
    </source>
</evidence>
<dbReference type="Proteomes" id="UP000075260">
    <property type="component" value="Unassembled WGS sequence"/>
</dbReference>
<dbReference type="InterPro" id="IPR015392">
    <property type="entry name" value="TehB/YeaR-like_dom"/>
</dbReference>
<feature type="domain" description="TehB/YeaR-like" evidence="1">
    <location>
        <begin position="72"/>
        <end position="147"/>
    </location>
</feature>
<evidence type="ECO:0000313" key="2">
    <source>
        <dbReference type="EMBL" id="KYF65231.1"/>
    </source>
</evidence>
<dbReference type="Gene3D" id="2.60.120.10">
    <property type="entry name" value="Jelly Rolls"/>
    <property type="match status" value="1"/>
</dbReference>
<reference evidence="2 3" key="1">
    <citation type="submission" date="2014-02" db="EMBL/GenBank/DDBJ databases">
        <title>The small core and large imbalanced accessory genome model reveals a collaborative survival strategy of Sorangium cellulosum strains in nature.</title>
        <authorList>
            <person name="Han K."/>
            <person name="Peng R."/>
            <person name="Blom J."/>
            <person name="Li Y.-Z."/>
        </authorList>
    </citation>
    <scope>NUCLEOTIDE SEQUENCE [LARGE SCALE GENOMIC DNA]</scope>
    <source>
        <strain evidence="2 3">So0008-312</strain>
    </source>
</reference>
<protein>
    <recommendedName>
        <fullName evidence="1">TehB/YeaR-like domain-containing protein</fullName>
    </recommendedName>
</protein>
<name>A0A150QB80_SORCE</name>
<accession>A0A150QB80</accession>
<dbReference type="RefSeq" id="WP_061611233.1">
    <property type="nucleotide sequence ID" value="NZ_JEMA01000848.1"/>
</dbReference>
<evidence type="ECO:0000259" key="1">
    <source>
        <dbReference type="Pfam" id="PF09313"/>
    </source>
</evidence>
<dbReference type="Pfam" id="PF12088">
    <property type="entry name" value="DUF3565"/>
    <property type="match status" value="1"/>
</dbReference>
<dbReference type="AlphaFoldDB" id="A0A150QB80"/>
<dbReference type="InterPro" id="IPR014710">
    <property type="entry name" value="RmlC-like_jellyroll"/>
</dbReference>
<dbReference type="SUPFAM" id="SSF51197">
    <property type="entry name" value="Clavaminate synthase-like"/>
    <property type="match status" value="1"/>
</dbReference>
<dbReference type="OrthoDB" id="9801656at2"/>
<dbReference type="Pfam" id="PF09313">
    <property type="entry name" value="TehB-like"/>
    <property type="match status" value="1"/>
</dbReference>